<dbReference type="InterPro" id="IPR029501">
    <property type="entry name" value="EndoU_bac"/>
</dbReference>
<reference evidence="2 3" key="1">
    <citation type="submission" date="2016-10" db="EMBL/GenBank/DDBJ databases">
        <authorList>
            <person name="Varghese N."/>
            <person name="Submissions S."/>
        </authorList>
    </citation>
    <scope>NUCLEOTIDE SEQUENCE [LARGE SCALE GENOMIC DNA]</scope>
    <source>
        <strain evidence="2 3">DSM 13796</strain>
    </source>
</reference>
<protein>
    <submittedName>
        <fullName evidence="2">EndoU nuclease</fullName>
    </submittedName>
</protein>
<dbReference type="EMBL" id="FOXX01000009">
    <property type="protein sequence ID" value="SFQ79046.1"/>
    <property type="molecule type" value="Genomic_DNA"/>
</dbReference>
<sequence length="239" mass="26049">MKDGVVTAVDEKLIHGDAYSRSHFFSYAGTEIGLAAIGDKGEGLAVKGAGAVSKTAKGMKEVHKATVNQKVPALQPAFAGGRPPVNTLATGYLGRYLQNAKDMYWSFSKKGVGENKYNLKTIKHIYHGEINWRGEAVGYHHESMMGGKIIPGTEKKPDSNGVYEAKVEVEGKEKTFKSSFFPKEWDRVQVLQAINEAFENKKYIKGNRYSGVSASGIPIIICLNKKGTIITAFPVYKGG</sequence>
<keyword evidence="3" id="KW-1185">Reference proteome</keyword>
<dbReference type="Pfam" id="PF14436">
    <property type="entry name" value="EndoU_bacteria"/>
    <property type="match status" value="1"/>
</dbReference>
<accession>A0A1I6BDP8</accession>
<name>A0A1I6BDP8_9BACI</name>
<organism evidence="2 3">
    <name type="scientific">Priestia endophytica DSM 13796</name>
    <dbReference type="NCBI Taxonomy" id="1121089"/>
    <lineage>
        <taxon>Bacteria</taxon>
        <taxon>Bacillati</taxon>
        <taxon>Bacillota</taxon>
        <taxon>Bacilli</taxon>
        <taxon>Bacillales</taxon>
        <taxon>Bacillaceae</taxon>
        <taxon>Priestia</taxon>
    </lineage>
</organism>
<comment type="caution">
    <text evidence="2">The sequence shown here is derived from an EMBL/GenBank/DDBJ whole genome shotgun (WGS) entry which is preliminary data.</text>
</comment>
<feature type="domain" description="Bacterial EndoU nuclease" evidence="1">
    <location>
        <begin position="120"/>
        <end position="235"/>
    </location>
</feature>
<gene>
    <name evidence="2" type="ORF">SAMN02745910_03505</name>
</gene>
<dbReference type="Proteomes" id="UP000182762">
    <property type="component" value="Unassembled WGS sequence"/>
</dbReference>
<evidence type="ECO:0000259" key="1">
    <source>
        <dbReference type="Pfam" id="PF14436"/>
    </source>
</evidence>
<evidence type="ECO:0000313" key="3">
    <source>
        <dbReference type="Proteomes" id="UP000182762"/>
    </source>
</evidence>
<evidence type="ECO:0000313" key="2">
    <source>
        <dbReference type="EMBL" id="SFQ79046.1"/>
    </source>
</evidence>
<proteinExistence type="predicted"/>